<dbReference type="SMART" id="SM01387">
    <property type="entry name" value="Ribosomal_S15"/>
    <property type="match status" value="1"/>
</dbReference>
<reference evidence="13" key="1">
    <citation type="submission" date="2022-06" db="EMBL/GenBank/DDBJ databases">
        <authorList>
            <person name="Andreotti S."/>
            <person name="Wyler E."/>
        </authorList>
    </citation>
    <scope>NUCLEOTIDE SEQUENCE</scope>
</reference>
<keyword evidence="6 10" id="KW-0687">Ribonucleoprotein</keyword>
<dbReference type="InterPro" id="IPR005290">
    <property type="entry name" value="Ribosomal_uS15_bac-type"/>
</dbReference>
<dbReference type="PANTHER" id="PTHR46685">
    <property type="entry name" value="28S RIBOSOMAL PROTEIN S15, MITOCHONDRIAL"/>
    <property type="match status" value="1"/>
</dbReference>
<dbReference type="PANTHER" id="PTHR46685:SF1">
    <property type="entry name" value="SMALL RIBOSOMAL SUBUNIT PROTEIN US15M"/>
    <property type="match status" value="1"/>
</dbReference>
<dbReference type="Pfam" id="PF00312">
    <property type="entry name" value="Ribosomal_S15"/>
    <property type="match status" value="1"/>
</dbReference>
<evidence type="ECO:0000256" key="11">
    <source>
        <dbReference type="SAM" id="Coils"/>
    </source>
</evidence>
<evidence type="ECO:0000256" key="7">
    <source>
        <dbReference type="ARBA" id="ARBA00035249"/>
    </source>
</evidence>
<dbReference type="SUPFAM" id="SSF47060">
    <property type="entry name" value="S15/NS1 RNA-binding domain"/>
    <property type="match status" value="1"/>
</dbReference>
<dbReference type="GO" id="GO:0005763">
    <property type="term" value="C:mitochondrial small ribosomal subunit"/>
    <property type="evidence" value="ECO:0007669"/>
    <property type="project" value="TreeGrafter"/>
</dbReference>
<dbReference type="GeneID" id="127225339"/>
<dbReference type="InterPro" id="IPR052137">
    <property type="entry name" value="uS15_ribosomal"/>
</dbReference>
<keyword evidence="5" id="KW-0496">Mitochondrion</keyword>
<organism evidence="13 14">
    <name type="scientific">Phodopus roborovskii</name>
    <name type="common">Roborovski's desert hamster</name>
    <name type="synonym">Cricetulus roborovskii</name>
    <dbReference type="NCBI Taxonomy" id="109678"/>
    <lineage>
        <taxon>Eukaryota</taxon>
        <taxon>Metazoa</taxon>
        <taxon>Chordata</taxon>
        <taxon>Craniata</taxon>
        <taxon>Vertebrata</taxon>
        <taxon>Euteleostomi</taxon>
        <taxon>Mammalia</taxon>
        <taxon>Eutheria</taxon>
        <taxon>Euarchontoglires</taxon>
        <taxon>Glires</taxon>
        <taxon>Rodentia</taxon>
        <taxon>Myomorpha</taxon>
        <taxon>Muroidea</taxon>
        <taxon>Cricetidae</taxon>
        <taxon>Cricetinae</taxon>
        <taxon>Phodopus</taxon>
    </lineage>
</organism>
<evidence type="ECO:0000256" key="3">
    <source>
        <dbReference type="ARBA" id="ARBA00022946"/>
    </source>
</evidence>
<comment type="caution">
    <text evidence="13">The sequence shown here is derived from an EMBL/GenBank/DDBJ whole genome shotgun (WGS) entry which is preliminary data.</text>
</comment>
<dbReference type="InterPro" id="IPR000589">
    <property type="entry name" value="Ribosomal_uS15"/>
</dbReference>
<evidence type="ECO:0000256" key="2">
    <source>
        <dbReference type="ARBA" id="ARBA00008434"/>
    </source>
</evidence>
<evidence type="ECO:0000313" key="14">
    <source>
        <dbReference type="Proteomes" id="UP001152836"/>
    </source>
</evidence>
<evidence type="ECO:0000256" key="10">
    <source>
        <dbReference type="RuleBase" id="RU003919"/>
    </source>
</evidence>
<feature type="coiled-coil region" evidence="11">
    <location>
        <begin position="90"/>
        <end position="149"/>
    </location>
</feature>
<keyword evidence="14" id="KW-1185">Reference proteome</keyword>
<protein>
    <recommendedName>
        <fullName evidence="7">Small ribosomal subunit protein uS15m</fullName>
    </recommendedName>
    <alternativeName>
        <fullName evidence="8">28S ribosomal protein S15, mitochondrial</fullName>
    </alternativeName>
</protein>
<dbReference type="EMBL" id="CALSGD010001432">
    <property type="protein sequence ID" value="CAH6790859.1"/>
    <property type="molecule type" value="Genomic_DNA"/>
</dbReference>
<dbReference type="Gene3D" id="1.10.287.10">
    <property type="entry name" value="S15/NS1, RNA-binding"/>
    <property type="match status" value="1"/>
</dbReference>
<feature type="region of interest" description="Disordered" evidence="12">
    <location>
        <begin position="225"/>
        <end position="257"/>
    </location>
</feature>
<keyword evidence="3" id="KW-0809">Transit peptide</keyword>
<evidence type="ECO:0000256" key="6">
    <source>
        <dbReference type="ARBA" id="ARBA00023274"/>
    </source>
</evidence>
<dbReference type="KEGG" id="prob:127225339"/>
<comment type="subcellular location">
    <subcellularLocation>
        <location evidence="1">Mitochondrion</location>
    </subcellularLocation>
</comment>
<keyword evidence="11" id="KW-0175">Coiled coil</keyword>
<comment type="similarity">
    <text evidence="2 10">Belongs to the universal ribosomal protein uS15 family.</text>
</comment>
<dbReference type="HAMAP" id="MF_01343_B">
    <property type="entry name" value="Ribosomal_uS15_B"/>
    <property type="match status" value="1"/>
</dbReference>
<dbReference type="RefSeq" id="XP_051044715.1">
    <property type="nucleotide sequence ID" value="XM_051188758.1"/>
</dbReference>
<dbReference type="CDD" id="cd00353">
    <property type="entry name" value="Ribosomal_S15p_S13e"/>
    <property type="match status" value="1"/>
</dbReference>
<evidence type="ECO:0000256" key="8">
    <source>
        <dbReference type="ARBA" id="ARBA00035528"/>
    </source>
</evidence>
<evidence type="ECO:0000256" key="1">
    <source>
        <dbReference type="ARBA" id="ARBA00004173"/>
    </source>
</evidence>
<evidence type="ECO:0000256" key="4">
    <source>
        <dbReference type="ARBA" id="ARBA00022980"/>
    </source>
</evidence>
<evidence type="ECO:0000313" key="13">
    <source>
        <dbReference type="EMBL" id="CAH6790859.1"/>
    </source>
</evidence>
<name>A0AAU9ZE14_PHORO</name>
<dbReference type="GO" id="GO:0032543">
    <property type="term" value="P:mitochondrial translation"/>
    <property type="evidence" value="ECO:0007669"/>
    <property type="project" value="TreeGrafter"/>
</dbReference>
<dbReference type="Proteomes" id="UP001152836">
    <property type="component" value="Unassembled WGS sequence"/>
</dbReference>
<sequence>MLRATWCALSSLRAQAVTQSPVSALRIGGSASLPSARCGLQPPSLLHAARAYAIRKPVQPNQDDEPPPSTFIKEYKNIIPSMQKVDDVVKRILSLEMADQKEKLKIKQEQLLSKITENPEDSRTLEAQIVALTVRIRNYEEHMQKHRKDKAHKRHLLMSIDRRNKMLKFLRQTNYDVFEKTCKELGVEYTLPPLHFQKVHRRFLAKKALCIRVFQEVQKLKKQKRDLKAAATAAKKQNNQGVPENPSQTLPETTKEN</sequence>
<evidence type="ECO:0000256" key="5">
    <source>
        <dbReference type="ARBA" id="ARBA00023128"/>
    </source>
</evidence>
<comment type="subunit">
    <text evidence="9">Component of the mitochondrial ribosome small subunit (28S) which comprises a 12S rRNA and about 30 distinct proteins. Interacts with METTL17.</text>
</comment>
<feature type="compositionally biased region" description="Polar residues" evidence="12">
    <location>
        <begin position="237"/>
        <end position="257"/>
    </location>
</feature>
<dbReference type="AlphaFoldDB" id="A0AAU9ZE14"/>
<gene>
    <name evidence="13" type="primary">Mrps15</name>
    <name evidence="13" type="ORF">PHOROB_LOCUS8110</name>
</gene>
<evidence type="ECO:0000256" key="12">
    <source>
        <dbReference type="SAM" id="MobiDB-lite"/>
    </source>
</evidence>
<proteinExistence type="inferred from homology"/>
<dbReference type="FunFam" id="1.10.287.10:FF:000015">
    <property type="entry name" value="Mitochondrial ribosomal protein S15"/>
    <property type="match status" value="1"/>
</dbReference>
<evidence type="ECO:0000256" key="9">
    <source>
        <dbReference type="ARBA" id="ARBA00064162"/>
    </source>
</evidence>
<dbReference type="GO" id="GO:0003723">
    <property type="term" value="F:RNA binding"/>
    <property type="evidence" value="ECO:0007669"/>
    <property type="project" value="TreeGrafter"/>
</dbReference>
<accession>A0AAU9ZE14</accession>
<dbReference type="InterPro" id="IPR009068">
    <property type="entry name" value="uS15_NS1_RNA-bd_sf"/>
</dbReference>
<dbReference type="CTD" id="64960"/>
<dbReference type="GO" id="GO:0003735">
    <property type="term" value="F:structural constituent of ribosome"/>
    <property type="evidence" value="ECO:0007669"/>
    <property type="project" value="InterPro"/>
</dbReference>
<keyword evidence="4 10" id="KW-0689">Ribosomal protein</keyword>